<comment type="caution">
    <text evidence="7">The sequence shown here is derived from an EMBL/GenBank/DDBJ whole genome shotgun (WGS) entry which is preliminary data.</text>
</comment>
<feature type="region of interest" description="Disordered" evidence="5">
    <location>
        <begin position="144"/>
        <end position="168"/>
    </location>
</feature>
<accession>A0ABV5F9H6</accession>
<dbReference type="Pfam" id="PF11845">
    <property type="entry name" value="Tll0287-like"/>
    <property type="match status" value="1"/>
</dbReference>
<reference evidence="7 8" key="1">
    <citation type="submission" date="2024-09" db="EMBL/GenBank/DDBJ databases">
        <authorList>
            <person name="Sun Q."/>
            <person name="Mori K."/>
        </authorList>
    </citation>
    <scope>NUCLEOTIDE SEQUENCE [LARGE SCALE GENOMIC DNA]</scope>
    <source>
        <strain evidence="7 8">CECT 8622</strain>
    </source>
</reference>
<evidence type="ECO:0000256" key="3">
    <source>
        <dbReference type="ARBA" id="ARBA00023004"/>
    </source>
</evidence>
<proteinExistence type="predicted"/>
<evidence type="ECO:0000256" key="5">
    <source>
        <dbReference type="SAM" id="MobiDB-lite"/>
    </source>
</evidence>
<organism evidence="7 8">
    <name type="scientific">Mariniflexile ostreae</name>
    <dbReference type="NCBI Taxonomy" id="1520892"/>
    <lineage>
        <taxon>Bacteria</taxon>
        <taxon>Pseudomonadati</taxon>
        <taxon>Bacteroidota</taxon>
        <taxon>Flavobacteriia</taxon>
        <taxon>Flavobacteriales</taxon>
        <taxon>Flavobacteriaceae</taxon>
        <taxon>Mariniflexile</taxon>
    </lineage>
</organism>
<keyword evidence="8" id="KW-1185">Reference proteome</keyword>
<evidence type="ECO:0000256" key="1">
    <source>
        <dbReference type="ARBA" id="ARBA00022617"/>
    </source>
</evidence>
<feature type="compositionally biased region" description="Gly residues" evidence="5">
    <location>
        <begin position="147"/>
        <end position="157"/>
    </location>
</feature>
<dbReference type="InterPro" id="IPR021796">
    <property type="entry name" value="Tll0287-like_dom"/>
</dbReference>
<dbReference type="PROSITE" id="PS51007">
    <property type="entry name" value="CYTC"/>
    <property type="match status" value="1"/>
</dbReference>
<dbReference type="Gene3D" id="1.10.760.10">
    <property type="entry name" value="Cytochrome c-like domain"/>
    <property type="match status" value="1"/>
</dbReference>
<name>A0ABV5F9H6_9FLAO</name>
<keyword evidence="2 4" id="KW-0479">Metal-binding</keyword>
<protein>
    <submittedName>
        <fullName evidence="7">DUF3365 domain-containing protein</fullName>
    </submittedName>
</protein>
<evidence type="ECO:0000256" key="4">
    <source>
        <dbReference type="PROSITE-ProRule" id="PRU00433"/>
    </source>
</evidence>
<sequence>MRIVLSIIVLMFLGSCKQSNKTSLSGGDDIQSNHPGKKLMETNCYVCHSPSASEEDRIGPPMIGIKRHYMEGGVTKEAFIDDIQNWIKNPTEENTKMPGAVMRFGVMPKTHYPEETICQIADYMFDFDIEAPEWFEAHYNKGRGNGRGKGSGMGKGKSVGQQKSKETLDNLTYSDRGLKYALSTKAILGKNLMGTIQKKGTHAALTFCNENAYPLTDSMSVVHRATIKRVSDKPRNPDNQANTKELEYIETFKKDFLNNHEPTPIVEDLGSQVQVYYPIATNAMCLQCHGKPNKNIEPQISKSLKLLYPNDKAIGYDINQVRGIWMVAFEK</sequence>
<evidence type="ECO:0000313" key="8">
    <source>
        <dbReference type="Proteomes" id="UP001589585"/>
    </source>
</evidence>
<dbReference type="InterPro" id="IPR009056">
    <property type="entry name" value="Cyt_c-like_dom"/>
</dbReference>
<evidence type="ECO:0000256" key="2">
    <source>
        <dbReference type="ARBA" id="ARBA00022723"/>
    </source>
</evidence>
<evidence type="ECO:0000313" key="7">
    <source>
        <dbReference type="EMBL" id="MFB9056098.1"/>
    </source>
</evidence>
<dbReference type="SUPFAM" id="SSF46626">
    <property type="entry name" value="Cytochrome c"/>
    <property type="match status" value="1"/>
</dbReference>
<dbReference type="EMBL" id="JBHMFC010000014">
    <property type="protein sequence ID" value="MFB9056098.1"/>
    <property type="molecule type" value="Genomic_DNA"/>
</dbReference>
<evidence type="ECO:0000259" key="6">
    <source>
        <dbReference type="PROSITE" id="PS51007"/>
    </source>
</evidence>
<gene>
    <name evidence="7" type="ORF">ACFFU9_05015</name>
</gene>
<keyword evidence="3 4" id="KW-0408">Iron</keyword>
<dbReference type="PROSITE" id="PS51257">
    <property type="entry name" value="PROKAR_LIPOPROTEIN"/>
    <property type="match status" value="1"/>
</dbReference>
<keyword evidence="1 4" id="KW-0349">Heme</keyword>
<dbReference type="Proteomes" id="UP001589585">
    <property type="component" value="Unassembled WGS sequence"/>
</dbReference>
<feature type="domain" description="Cytochrome c" evidence="6">
    <location>
        <begin position="31"/>
        <end position="128"/>
    </location>
</feature>
<dbReference type="InterPro" id="IPR036909">
    <property type="entry name" value="Cyt_c-like_dom_sf"/>
</dbReference>
<dbReference type="RefSeq" id="WP_379860291.1">
    <property type="nucleotide sequence ID" value="NZ_JBHMFC010000014.1"/>
</dbReference>